<organism evidence="2 3">
    <name type="scientific">Danio rerio</name>
    <name type="common">Zebrafish</name>
    <name type="synonym">Brachydanio rerio</name>
    <dbReference type="NCBI Taxonomy" id="7955"/>
    <lineage>
        <taxon>Eukaryota</taxon>
        <taxon>Metazoa</taxon>
        <taxon>Chordata</taxon>
        <taxon>Craniata</taxon>
        <taxon>Vertebrata</taxon>
        <taxon>Euteleostomi</taxon>
        <taxon>Actinopterygii</taxon>
        <taxon>Neopterygii</taxon>
        <taxon>Teleostei</taxon>
        <taxon>Ostariophysi</taxon>
        <taxon>Cypriniformes</taxon>
        <taxon>Danionidae</taxon>
        <taxon>Danioninae</taxon>
        <taxon>Danio</taxon>
    </lineage>
</organism>
<evidence type="ECO:0000313" key="3">
    <source>
        <dbReference type="RefSeq" id="NP_001373428.1"/>
    </source>
</evidence>
<sequence>MSKKMTEHEYSIDRHHPASPAEETTSQTNVILVPQLEAEFSRAAMIIQRAWRKHVDTAVFKHLKKLLSFHNQGDPRLLLRFINPAEANILDAASGALIRFRLGGPTYPPDIYFKIYTRAPVVDMCAFSPKDYTLQKKLVSNQIHNGRLLRDNEDNNAGWYQRVENNGWRILSSKFSTSEDPIFKLTEDTKKTEFHHCKIRRQQDVARKKKMRKIEWMRKMYAEGRTGHSKTAQQLQNSPETLLDSFETSDFEQEVDELLAWTRALDFDDYINEWRNLGTSRCYIVDKDDLSVDVQRDFGICEISPLRQDESRHLDLI</sequence>
<dbReference type="RefSeq" id="NP_001373428.1">
    <property type="nucleotide sequence ID" value="NM_001386499.1"/>
</dbReference>
<dbReference type="ZFIN" id="ZDB-GENE-071015-3">
    <property type="gene designation" value="gb:co360592"/>
</dbReference>
<dbReference type="AlphaFoldDB" id="A0A8M9Q873"/>
<evidence type="ECO:0000256" key="1">
    <source>
        <dbReference type="SAM" id="MobiDB-lite"/>
    </source>
</evidence>
<feature type="region of interest" description="Disordered" evidence="1">
    <location>
        <begin position="1"/>
        <end position="26"/>
    </location>
</feature>
<protein>
    <submittedName>
        <fullName evidence="3">Protein MFI-like</fullName>
    </submittedName>
</protein>
<evidence type="ECO:0000313" key="2">
    <source>
        <dbReference type="Proteomes" id="UP000000437"/>
    </source>
</evidence>
<gene>
    <name evidence="3 4" type="primary">gb:co360592</name>
</gene>
<dbReference type="KEGG" id="dre:558891"/>
<dbReference type="PANTHER" id="PTHR33504">
    <property type="entry name" value="NADH DEHYDROGENASE (UBIQUINONE) 1 BETA SUBCOMPLEX, 4"/>
    <property type="match status" value="1"/>
</dbReference>
<dbReference type="AGR" id="ZFIN:ZDB-GENE-071015-3"/>
<dbReference type="OrthoDB" id="10253073at2759"/>
<reference evidence="3" key="3">
    <citation type="journal article" date="2016" name="BMC Genomics">
        <title>Gene evolution and gene expression after whole genome duplication in fish: the PhyloFish database.</title>
        <authorList>
            <person name="Pasquier J."/>
            <person name="Cabau C."/>
            <person name="Nguyen T."/>
            <person name="Jouanno E."/>
            <person name="Severac D."/>
            <person name="Braasch I."/>
            <person name="Journot L."/>
            <person name="Pontarotti P."/>
            <person name="Klopp C."/>
            <person name="Postlethwait J.H."/>
            <person name="Guiguen Y."/>
            <person name="Bobe J."/>
        </authorList>
    </citation>
    <scope>NUCLEOTIDE SEQUENCE</scope>
    <source>
        <strain evidence="3">Tuebingen</strain>
    </source>
</reference>
<dbReference type="GO" id="GO:0005737">
    <property type="term" value="C:cytoplasm"/>
    <property type="evidence" value="ECO:0000314"/>
    <property type="project" value="ZFIN"/>
</dbReference>
<dbReference type="GeneID" id="558891"/>
<dbReference type="GO" id="GO:0005634">
    <property type="term" value="C:nucleus"/>
    <property type="evidence" value="ECO:0000314"/>
    <property type="project" value="ZFIN"/>
</dbReference>
<dbReference type="CTD" id="558891"/>
<feature type="compositionally biased region" description="Basic and acidic residues" evidence="1">
    <location>
        <begin position="1"/>
        <end position="16"/>
    </location>
</feature>
<accession>A0A8M9Q873</accession>
<reference evidence="3" key="2">
    <citation type="journal article" date="2014" name="Development">
        <title>Systematic discovery of novel ciliary genes through functional genomics in the zebrafish.</title>
        <authorList>
            <person name="Choksi S.P."/>
            <person name="Babu D."/>
            <person name="Lau D."/>
            <person name="Yu X."/>
            <person name="Roy S."/>
        </authorList>
    </citation>
    <scope>NUCLEOTIDE SEQUENCE</scope>
    <source>
        <strain evidence="3">Tuebingen</strain>
    </source>
</reference>
<reference evidence="3" key="4">
    <citation type="submission" date="2025-08" db="UniProtKB">
        <authorList>
            <consortium name="RefSeq"/>
        </authorList>
    </citation>
    <scope>IDENTIFICATION</scope>
    <source>
        <strain evidence="3">Tuebingen</strain>
    </source>
</reference>
<reference evidence="3" key="1">
    <citation type="journal article" date="2007" name="Br. J. Haematol.">
        <title>The 13q and 11q B-cell chronic lymphocytic leukaemia-associated regions derive from a common ancestral region in the zebrafish.</title>
        <authorList>
            <person name="Auer R.L."/>
            <person name="Riaz S."/>
            <person name="Cotter F.E."/>
        </authorList>
    </citation>
    <scope>NUCLEOTIDE SEQUENCE</scope>
    <source>
        <strain evidence="3">Tuebingen</strain>
    </source>
</reference>
<keyword evidence="2" id="KW-1185">Reference proteome</keyword>
<name>A0A8M9Q873_DANRE</name>
<dbReference type="Proteomes" id="UP000000437">
    <property type="component" value="Chromosome 24"/>
</dbReference>
<evidence type="ECO:0000313" key="4">
    <source>
        <dbReference type="ZFIN" id="ZDB-GENE-071015-3"/>
    </source>
</evidence>
<proteinExistence type="predicted"/>
<dbReference type="PANTHER" id="PTHR33504:SF2">
    <property type="entry name" value="PROTEIN MFI"/>
    <property type="match status" value="1"/>
</dbReference>